<name>F2ND67_DESAR</name>
<protein>
    <submittedName>
        <fullName evidence="1">L-asparaginase II</fullName>
    </submittedName>
</protein>
<evidence type="ECO:0000313" key="2">
    <source>
        <dbReference type="Proteomes" id="UP000000483"/>
    </source>
</evidence>
<gene>
    <name evidence="1" type="ordered locus">Desac_1958</name>
</gene>
<evidence type="ECO:0000313" key="1">
    <source>
        <dbReference type="EMBL" id="AEB09791.1"/>
    </source>
</evidence>
<dbReference type="EMBL" id="CP002629">
    <property type="protein sequence ID" value="AEB09791.1"/>
    <property type="molecule type" value="Genomic_DNA"/>
</dbReference>
<dbReference type="PANTHER" id="PTHR42110:SF1">
    <property type="entry name" value="L-ASPARAGINASE, PUTATIVE (AFU_ORTHOLOGUE AFUA_3G11890)-RELATED"/>
    <property type="match status" value="1"/>
</dbReference>
<dbReference type="Proteomes" id="UP000000483">
    <property type="component" value="Chromosome"/>
</dbReference>
<dbReference type="eggNOG" id="COG4448">
    <property type="taxonomic scope" value="Bacteria"/>
</dbReference>
<reference evidence="2" key="2">
    <citation type="submission" date="2011-03" db="EMBL/GenBank/DDBJ databases">
        <title>The complete genome of Desulfobacca acetoxidans DSM 11109.</title>
        <authorList>
            <consortium name="US DOE Joint Genome Institute (JGI-PGF)"/>
            <person name="Lucas S."/>
            <person name="Copeland A."/>
            <person name="Lapidus A."/>
            <person name="Bruce D."/>
            <person name="Goodwin L."/>
            <person name="Pitluck S."/>
            <person name="Peters L."/>
            <person name="Kyrpides N."/>
            <person name="Mavromatis K."/>
            <person name="Ivanova N."/>
            <person name="Ovchinnikova G."/>
            <person name="Teshima H."/>
            <person name="Detter J.C."/>
            <person name="Han C."/>
            <person name="Land M."/>
            <person name="Hauser L."/>
            <person name="Markowitz V."/>
            <person name="Cheng J.-F."/>
            <person name="Hugenholtz P."/>
            <person name="Woyke T."/>
            <person name="Wu D."/>
            <person name="Spring S."/>
            <person name="Schueler E."/>
            <person name="Brambilla E."/>
            <person name="Klenk H.-P."/>
            <person name="Eisen J.A."/>
        </authorList>
    </citation>
    <scope>NUCLEOTIDE SEQUENCE [LARGE SCALE GENOMIC DNA]</scope>
    <source>
        <strain evidence="2">ATCC 700848 / DSM 11109 / ASRB2</strain>
    </source>
</reference>
<organism evidence="1 2">
    <name type="scientific">Desulfobacca acetoxidans (strain ATCC 700848 / DSM 11109 / ASRB2)</name>
    <dbReference type="NCBI Taxonomy" id="880072"/>
    <lineage>
        <taxon>Bacteria</taxon>
        <taxon>Pseudomonadati</taxon>
        <taxon>Thermodesulfobacteriota</taxon>
        <taxon>Desulfobaccia</taxon>
        <taxon>Desulfobaccales</taxon>
        <taxon>Desulfobaccaceae</taxon>
        <taxon>Desulfobacca</taxon>
    </lineage>
</organism>
<dbReference type="STRING" id="880072.Desac_1958"/>
<accession>F2ND67</accession>
<proteinExistence type="predicted"/>
<dbReference type="RefSeq" id="WP_013706900.1">
    <property type="nucleotide sequence ID" value="NC_015388.1"/>
</dbReference>
<dbReference type="KEGG" id="dao:Desac_1958"/>
<dbReference type="Pfam" id="PF06089">
    <property type="entry name" value="Asparaginase_II"/>
    <property type="match status" value="1"/>
</dbReference>
<dbReference type="HOGENOM" id="CLU_062004_0_0_7"/>
<sequence>MSEKLVEVTRGARVESIHFGDIAVVDREGRLTCSLGNPDMWVCLRSMAKPIQALPVITTGAARNFGFGDEELALFCGSLNGQDFQVALVEKVLARLGLSVEHLQCGVHAPSHRPTAQAMAKAGLAPSPLHNNCAGKHTAMLALCVHHGWPLDHYLDPGHPVQQLILHTIAVVTETPADQITVAIDGCGAPVFFVPLRHIALAYARFAAAGWSGPAAAPLDNAIKTLAHACLAHPRLIAGDGRICTDIMQALPGQVIAKTGAEGGYSLALLNKGLGVAIKISDGHARGLNSTAVEVLAQLRVLTAAAAEVLTAYHHSDIKNHRKEVVGQIRPAFELIKTG</sequence>
<dbReference type="AlphaFoldDB" id="F2ND67"/>
<dbReference type="InterPro" id="IPR010349">
    <property type="entry name" value="Asparaginase_II"/>
</dbReference>
<dbReference type="OrthoDB" id="9780674at2"/>
<keyword evidence="2" id="KW-1185">Reference proteome</keyword>
<dbReference type="PANTHER" id="PTHR42110">
    <property type="entry name" value="L-ASPARAGINASE, PUTATIVE (AFU_ORTHOLOGUE AFUA_3G11890)-RELATED"/>
    <property type="match status" value="1"/>
</dbReference>
<reference evidence="1 2" key="1">
    <citation type="journal article" date="2011" name="Stand. Genomic Sci.">
        <title>Complete genome sequence of the acetate-degrading sulfate reducer Desulfobacca acetoxidans type strain (ASRB2).</title>
        <authorList>
            <person name="Goker M."/>
            <person name="Teshima H."/>
            <person name="Lapidus A."/>
            <person name="Nolan M."/>
            <person name="Lucas S."/>
            <person name="Hammon N."/>
            <person name="Deshpande S."/>
            <person name="Cheng J.F."/>
            <person name="Tapia R."/>
            <person name="Han C."/>
            <person name="Goodwin L."/>
            <person name="Pitluck S."/>
            <person name="Huntemann M."/>
            <person name="Liolios K."/>
            <person name="Ivanova N."/>
            <person name="Pagani I."/>
            <person name="Mavromatis K."/>
            <person name="Ovchinikova G."/>
            <person name="Pati A."/>
            <person name="Chen A."/>
            <person name="Palaniappan K."/>
            <person name="Land M."/>
            <person name="Hauser L."/>
            <person name="Brambilla E.M."/>
            <person name="Rohde M."/>
            <person name="Spring S."/>
            <person name="Detter J.C."/>
            <person name="Woyke T."/>
            <person name="Bristow J."/>
            <person name="Eisen J.A."/>
            <person name="Markowitz V."/>
            <person name="Hugenholtz P."/>
            <person name="Kyrpides N.C."/>
            <person name="Klenk H.P."/>
        </authorList>
    </citation>
    <scope>NUCLEOTIDE SEQUENCE [LARGE SCALE GENOMIC DNA]</scope>
    <source>
        <strain evidence="2">ATCC 700848 / DSM 11109 / ASRB2</strain>
    </source>
</reference>